<comment type="caution">
    <text evidence="1">The sequence shown here is derived from an EMBL/GenBank/DDBJ whole genome shotgun (WGS) entry which is preliminary data.</text>
</comment>
<gene>
    <name evidence="1" type="ORF">QFC21_004111</name>
</gene>
<accession>A0ACC2VJE5</accession>
<proteinExistence type="predicted"/>
<dbReference type="Proteomes" id="UP001227268">
    <property type="component" value="Unassembled WGS sequence"/>
</dbReference>
<name>A0ACC2VJE5_9TREE</name>
<sequence length="317" mass="35115">MGLHVASSLSSKRSSIASIASLSSSRKSSLSTTPDDSQEGRIASVVAHFSDPDLIIACSEADAALDKGYLRGWAGGYGGGHGRKSALTEEDRFWLGDVPQAIQRLKDTLIWRRSFGINELFDAPDVEEEAARGKHFYCGHDVTGHPVHYVVSSNVGSKGPDQQIRHAIWFAEIAQVLFKPGQGALTLLVDFHNPTSTRNATVMQSHYPNRLHKAYFRNLSPIMSAFIPLTYPFMDPKTAAKLNIEQDPLEQGTIDAQSLLREWGGENTFSFKHPDYYNESKTMYGRVMGERRARWKALGGVVGEDEFKFFDGEVQSS</sequence>
<evidence type="ECO:0000313" key="2">
    <source>
        <dbReference type="Proteomes" id="UP001227268"/>
    </source>
</evidence>
<reference evidence="1" key="1">
    <citation type="submission" date="2023-04" db="EMBL/GenBank/DDBJ databases">
        <title>Draft Genome sequencing of Naganishia species isolated from polar environments using Oxford Nanopore Technology.</title>
        <authorList>
            <person name="Leo P."/>
            <person name="Venkateswaran K."/>
        </authorList>
    </citation>
    <scope>NUCLEOTIDE SEQUENCE</scope>
    <source>
        <strain evidence="1">MNA-CCFEE 5423</strain>
    </source>
</reference>
<protein>
    <submittedName>
        <fullName evidence="1">Uncharacterized protein</fullName>
    </submittedName>
</protein>
<keyword evidence="2" id="KW-1185">Reference proteome</keyword>
<organism evidence="1 2">
    <name type="scientific">Naganishia friedmannii</name>
    <dbReference type="NCBI Taxonomy" id="89922"/>
    <lineage>
        <taxon>Eukaryota</taxon>
        <taxon>Fungi</taxon>
        <taxon>Dikarya</taxon>
        <taxon>Basidiomycota</taxon>
        <taxon>Agaricomycotina</taxon>
        <taxon>Tremellomycetes</taxon>
        <taxon>Filobasidiales</taxon>
        <taxon>Filobasidiaceae</taxon>
        <taxon>Naganishia</taxon>
    </lineage>
</organism>
<dbReference type="EMBL" id="JASBWT010000013">
    <property type="protein sequence ID" value="KAJ9099231.1"/>
    <property type="molecule type" value="Genomic_DNA"/>
</dbReference>
<evidence type="ECO:0000313" key="1">
    <source>
        <dbReference type="EMBL" id="KAJ9099231.1"/>
    </source>
</evidence>